<dbReference type="EMBL" id="JAZEWV010000053">
    <property type="protein sequence ID" value="MEE4546787.1"/>
    <property type="molecule type" value="Genomic_DNA"/>
</dbReference>
<organism evidence="1 2">
    <name type="scientific">Actinacidiphila polyblastidii</name>
    <dbReference type="NCBI Taxonomy" id="3110430"/>
    <lineage>
        <taxon>Bacteria</taxon>
        <taxon>Bacillati</taxon>
        <taxon>Actinomycetota</taxon>
        <taxon>Actinomycetes</taxon>
        <taxon>Kitasatosporales</taxon>
        <taxon>Streptomycetaceae</taxon>
        <taxon>Actinacidiphila</taxon>
    </lineage>
</organism>
<protein>
    <recommendedName>
        <fullName evidence="3">Transposase</fullName>
    </recommendedName>
</protein>
<gene>
    <name evidence="1" type="ORF">V2S66_33085</name>
</gene>
<proteinExistence type="predicted"/>
<dbReference type="Proteomes" id="UP001344658">
    <property type="component" value="Unassembled WGS sequence"/>
</dbReference>
<sequence length="88" mass="9959">MGLKEWAHKRMTKGAIAARERGDTVYVHQLHNVQPAVIARWVTKIEGEGWRLEHQQQTQGPGMAKAALRWTLTFRRVDTTAELPGADV</sequence>
<name>A0ABU7PP56_9ACTN</name>
<reference evidence="1 2" key="1">
    <citation type="submission" date="2023-12" db="EMBL/GenBank/DDBJ databases">
        <title>Streptomyces sp. V4-01.</title>
        <authorList>
            <person name="Somphong A."/>
            <person name="Phongsopitanun W."/>
        </authorList>
    </citation>
    <scope>NUCLEOTIDE SEQUENCE [LARGE SCALE GENOMIC DNA]</scope>
    <source>
        <strain evidence="1 2">V4-01</strain>
    </source>
</reference>
<evidence type="ECO:0008006" key="3">
    <source>
        <dbReference type="Google" id="ProtNLM"/>
    </source>
</evidence>
<evidence type="ECO:0000313" key="1">
    <source>
        <dbReference type="EMBL" id="MEE4546787.1"/>
    </source>
</evidence>
<keyword evidence="2" id="KW-1185">Reference proteome</keyword>
<comment type="caution">
    <text evidence="1">The sequence shown here is derived from an EMBL/GenBank/DDBJ whole genome shotgun (WGS) entry which is preliminary data.</text>
</comment>
<dbReference type="RefSeq" id="WP_330800577.1">
    <property type="nucleotide sequence ID" value="NZ_JAZEWV010000053.1"/>
</dbReference>
<accession>A0ABU7PP56</accession>
<evidence type="ECO:0000313" key="2">
    <source>
        <dbReference type="Proteomes" id="UP001344658"/>
    </source>
</evidence>